<dbReference type="AlphaFoldDB" id="A0A382IAS1"/>
<dbReference type="InterPro" id="IPR006176">
    <property type="entry name" value="3-OHacyl-CoA_DH_NAD-bd"/>
</dbReference>
<organism evidence="13">
    <name type="scientific">marine metagenome</name>
    <dbReference type="NCBI Taxonomy" id="408172"/>
    <lineage>
        <taxon>unclassified sequences</taxon>
        <taxon>metagenomes</taxon>
        <taxon>ecological metagenomes</taxon>
    </lineage>
</organism>
<dbReference type="InterPro" id="IPR022694">
    <property type="entry name" value="3-OHacyl-CoA_DH"/>
</dbReference>
<keyword evidence="4" id="KW-0963">Cytoplasm</keyword>
<dbReference type="EMBL" id="UINC01066048">
    <property type="protein sequence ID" value="SVB96352.1"/>
    <property type="molecule type" value="Genomic_DNA"/>
</dbReference>
<dbReference type="GO" id="GO:0070403">
    <property type="term" value="F:NAD+ binding"/>
    <property type="evidence" value="ECO:0007669"/>
    <property type="project" value="InterPro"/>
</dbReference>
<feature type="coiled-coil region" evidence="10">
    <location>
        <begin position="30"/>
        <end position="57"/>
    </location>
</feature>
<dbReference type="Gene3D" id="1.10.1040.10">
    <property type="entry name" value="N-(1-d-carboxylethyl)-l-norvaline Dehydrogenase, domain 2"/>
    <property type="match status" value="1"/>
</dbReference>
<comment type="subcellular location">
    <subcellularLocation>
        <location evidence="1">Cytoplasm</location>
    </subcellularLocation>
</comment>
<dbReference type="Pfam" id="PF00725">
    <property type="entry name" value="3HCDH"/>
    <property type="match status" value="1"/>
</dbReference>
<name>A0A382IAS1_9ZZZZ</name>
<keyword evidence="10" id="KW-0175">Coiled coil</keyword>
<evidence type="ECO:0000256" key="4">
    <source>
        <dbReference type="ARBA" id="ARBA00022490"/>
    </source>
</evidence>
<evidence type="ECO:0000313" key="13">
    <source>
        <dbReference type="EMBL" id="SVB96352.1"/>
    </source>
</evidence>
<dbReference type="PIRSF" id="PIRSF000105">
    <property type="entry name" value="HCDH"/>
    <property type="match status" value="1"/>
</dbReference>
<dbReference type="EC" id="1.1.1.45" evidence="8"/>
<dbReference type="SUPFAM" id="SSF48179">
    <property type="entry name" value="6-phosphogluconate dehydrogenase C-terminal domain-like"/>
    <property type="match status" value="1"/>
</dbReference>
<dbReference type="InterPro" id="IPR036291">
    <property type="entry name" value="NAD(P)-bd_dom_sf"/>
</dbReference>
<dbReference type="InterPro" id="IPR006108">
    <property type="entry name" value="3HC_DH_C"/>
</dbReference>
<sequence>MGRGIAQVFAYGGYEVSIIDFKERSADGSANLLREAKAEVEENLRLLNLLNVVQENEIQNTLNRIELIPLQHSKERLIEADYIFESVPETLKSKKDALYRASLCAGSDTVIASTTSTILSTKLATFTSKPSHFLNAHFLNPAFLIPLVEVSPCQETKQEIIDGLIALLEGIGKVPVQCKPSPGYIVPRLQSLIMSEACRMVEEGVASAEEIDRAVTSGLGIRFATMGPIEFVDWGGLDILYYANSYLRGELGDRYKTPNIVEEKMDRGSLGLKSGKGMYDYCNVDMNAYKEQKLETFIKLLMRLDLMPKSAKSR</sequence>
<keyword evidence="6" id="KW-0560">Oxidoreductase</keyword>
<proteinExistence type="inferred from homology"/>
<evidence type="ECO:0000256" key="3">
    <source>
        <dbReference type="ARBA" id="ARBA00011738"/>
    </source>
</evidence>
<evidence type="ECO:0000256" key="1">
    <source>
        <dbReference type="ARBA" id="ARBA00004496"/>
    </source>
</evidence>
<dbReference type="Pfam" id="PF02737">
    <property type="entry name" value="3HCDH_N"/>
    <property type="match status" value="1"/>
</dbReference>
<comment type="similarity">
    <text evidence="2">Belongs to the 3-hydroxyacyl-CoA dehydrogenase family.</text>
</comment>
<dbReference type="InterPro" id="IPR008927">
    <property type="entry name" value="6-PGluconate_DH-like_C_sf"/>
</dbReference>
<keyword evidence="5" id="KW-0597">Phosphoprotein</keyword>
<dbReference type="PANTHER" id="PTHR48075">
    <property type="entry name" value="3-HYDROXYACYL-COA DEHYDROGENASE FAMILY PROTEIN"/>
    <property type="match status" value="1"/>
</dbReference>
<dbReference type="SUPFAM" id="SSF51735">
    <property type="entry name" value="NAD(P)-binding Rossmann-fold domains"/>
    <property type="match status" value="1"/>
</dbReference>
<dbReference type="GO" id="GO:0050104">
    <property type="term" value="F:L-gulonate 3-dehydrogenase activity"/>
    <property type="evidence" value="ECO:0007669"/>
    <property type="project" value="UniProtKB-EC"/>
</dbReference>
<protein>
    <recommendedName>
        <fullName evidence="9">L-gulonate 3-dehydrogenase</fullName>
        <ecNumber evidence="8">1.1.1.45</ecNumber>
    </recommendedName>
    <alternativeName>
        <fullName evidence="9">L-gulonate 3-dehydrogenase</fullName>
    </alternativeName>
</protein>
<evidence type="ECO:0000256" key="9">
    <source>
        <dbReference type="ARBA" id="ARBA00042709"/>
    </source>
</evidence>
<reference evidence="13" key="1">
    <citation type="submission" date="2018-05" db="EMBL/GenBank/DDBJ databases">
        <authorList>
            <person name="Lanie J.A."/>
            <person name="Ng W.-L."/>
            <person name="Kazmierczak K.M."/>
            <person name="Andrzejewski T.M."/>
            <person name="Davidsen T.M."/>
            <person name="Wayne K.J."/>
            <person name="Tettelin H."/>
            <person name="Glass J.I."/>
            <person name="Rusch D."/>
            <person name="Podicherti R."/>
            <person name="Tsui H.-C.T."/>
            <person name="Winkler M.E."/>
        </authorList>
    </citation>
    <scope>NUCLEOTIDE SEQUENCE</scope>
</reference>
<comment type="subunit">
    <text evidence="3">Homodimer.</text>
</comment>
<dbReference type="InterPro" id="IPR013328">
    <property type="entry name" value="6PGD_dom2"/>
</dbReference>
<evidence type="ECO:0000256" key="7">
    <source>
        <dbReference type="ARBA" id="ARBA00023027"/>
    </source>
</evidence>
<evidence type="ECO:0000259" key="11">
    <source>
        <dbReference type="Pfam" id="PF00725"/>
    </source>
</evidence>
<gene>
    <name evidence="13" type="ORF">METZ01_LOCUS249206</name>
</gene>
<feature type="domain" description="3-hydroxyacyl-CoA dehydrogenase C-terminal" evidence="11">
    <location>
        <begin position="183"/>
        <end position="281"/>
    </location>
</feature>
<evidence type="ECO:0000256" key="2">
    <source>
        <dbReference type="ARBA" id="ARBA00009463"/>
    </source>
</evidence>
<evidence type="ECO:0000256" key="5">
    <source>
        <dbReference type="ARBA" id="ARBA00022553"/>
    </source>
</evidence>
<dbReference type="GO" id="GO:0006631">
    <property type="term" value="P:fatty acid metabolic process"/>
    <property type="evidence" value="ECO:0007669"/>
    <property type="project" value="InterPro"/>
</dbReference>
<dbReference type="PANTHER" id="PTHR48075:SF1">
    <property type="entry name" value="LAMBDA-CRYSTALLIN HOMOLOG"/>
    <property type="match status" value="1"/>
</dbReference>
<accession>A0A382IAS1</accession>
<keyword evidence="7" id="KW-0520">NAD</keyword>
<evidence type="ECO:0000256" key="6">
    <source>
        <dbReference type="ARBA" id="ARBA00023002"/>
    </source>
</evidence>
<feature type="domain" description="3-hydroxyacyl-CoA dehydrogenase NAD binding" evidence="12">
    <location>
        <begin position="1"/>
        <end position="179"/>
    </location>
</feature>
<dbReference type="Gene3D" id="3.40.50.720">
    <property type="entry name" value="NAD(P)-binding Rossmann-like Domain"/>
    <property type="match status" value="1"/>
</dbReference>
<evidence type="ECO:0000256" key="8">
    <source>
        <dbReference type="ARBA" id="ARBA00038962"/>
    </source>
</evidence>
<evidence type="ECO:0000259" key="12">
    <source>
        <dbReference type="Pfam" id="PF02737"/>
    </source>
</evidence>
<evidence type="ECO:0000256" key="10">
    <source>
        <dbReference type="SAM" id="Coils"/>
    </source>
</evidence>
<dbReference type="GO" id="GO:0005737">
    <property type="term" value="C:cytoplasm"/>
    <property type="evidence" value="ECO:0007669"/>
    <property type="project" value="UniProtKB-SubCell"/>
</dbReference>